<dbReference type="SFLD" id="SFLDG01129">
    <property type="entry name" value="C1.5:_HAD__Beta-PGM__Phosphata"/>
    <property type="match status" value="1"/>
</dbReference>
<comment type="caution">
    <text evidence="1">The sequence shown here is derived from an EMBL/GenBank/DDBJ whole genome shotgun (WGS) entry which is preliminary data.</text>
</comment>
<name>A0ABV0KJB7_9CYAN</name>
<accession>A0ABV0KJB7</accession>
<dbReference type="Gene3D" id="1.10.150.240">
    <property type="entry name" value="Putative phosphatase, domain 2"/>
    <property type="match status" value="1"/>
</dbReference>
<dbReference type="PANTHER" id="PTHR43434">
    <property type="entry name" value="PHOSPHOGLYCOLATE PHOSPHATASE"/>
    <property type="match status" value="1"/>
</dbReference>
<dbReference type="GO" id="GO:0016787">
    <property type="term" value="F:hydrolase activity"/>
    <property type="evidence" value="ECO:0007669"/>
    <property type="project" value="UniProtKB-KW"/>
</dbReference>
<proteinExistence type="predicted"/>
<evidence type="ECO:0000313" key="2">
    <source>
        <dbReference type="Proteomes" id="UP001476950"/>
    </source>
</evidence>
<keyword evidence="1" id="KW-0378">Hydrolase</keyword>
<dbReference type="InterPro" id="IPR023198">
    <property type="entry name" value="PGP-like_dom2"/>
</dbReference>
<dbReference type="InterPro" id="IPR036412">
    <property type="entry name" value="HAD-like_sf"/>
</dbReference>
<dbReference type="PANTHER" id="PTHR43434:SF1">
    <property type="entry name" value="PHOSPHOGLYCOLATE PHOSPHATASE"/>
    <property type="match status" value="1"/>
</dbReference>
<dbReference type="Gene3D" id="3.40.50.1000">
    <property type="entry name" value="HAD superfamily/HAD-like"/>
    <property type="match status" value="1"/>
</dbReference>
<dbReference type="RefSeq" id="WP_190448715.1">
    <property type="nucleotide sequence ID" value="NZ_JAMPLM010000010.1"/>
</dbReference>
<dbReference type="NCBIfam" id="TIGR01549">
    <property type="entry name" value="HAD-SF-IA-v1"/>
    <property type="match status" value="1"/>
</dbReference>
<dbReference type="InterPro" id="IPR023214">
    <property type="entry name" value="HAD_sf"/>
</dbReference>
<keyword evidence="2" id="KW-1185">Reference proteome</keyword>
<evidence type="ECO:0000313" key="1">
    <source>
        <dbReference type="EMBL" id="MEP1059343.1"/>
    </source>
</evidence>
<dbReference type="Proteomes" id="UP001476950">
    <property type="component" value="Unassembled WGS sequence"/>
</dbReference>
<sequence length="246" mass="26352">MATIQCGHVQFSSIQAVLFDKDGTLADSQTFLRSLGQKRSRLIDAQIPGVQEPLLMAFGLNGDQLNPAGLLAVGTRQENEIAAAAYVAETGRDWVESLTLVRSAFTEAERVFQRKADNTPLFEGAREVLQALTTAGLRVGIVSADTTANVKDFVERYELGAWVQVSLGIDSTPGKPDPTVFYQACTLLGVAPETVLVIGDATADMQMAKTAKAAGCVGVTWGWTRSTSLQQADALIAQFSDIQILE</sequence>
<dbReference type="Pfam" id="PF00702">
    <property type="entry name" value="Hydrolase"/>
    <property type="match status" value="1"/>
</dbReference>
<dbReference type="InterPro" id="IPR006439">
    <property type="entry name" value="HAD-SF_hydro_IA"/>
</dbReference>
<organism evidence="1 2">
    <name type="scientific">Stenomitos frigidus AS-A4</name>
    <dbReference type="NCBI Taxonomy" id="2933935"/>
    <lineage>
        <taxon>Bacteria</taxon>
        <taxon>Bacillati</taxon>
        <taxon>Cyanobacteriota</taxon>
        <taxon>Cyanophyceae</taxon>
        <taxon>Leptolyngbyales</taxon>
        <taxon>Leptolyngbyaceae</taxon>
        <taxon>Stenomitos</taxon>
    </lineage>
</organism>
<reference evidence="1 2" key="1">
    <citation type="submission" date="2022-04" db="EMBL/GenBank/DDBJ databases">
        <title>Positive selection, recombination, and allopatry shape intraspecific diversity of widespread and dominant cyanobacteria.</title>
        <authorList>
            <person name="Wei J."/>
            <person name="Shu W."/>
            <person name="Hu C."/>
        </authorList>
    </citation>
    <scope>NUCLEOTIDE SEQUENCE [LARGE SCALE GENOMIC DNA]</scope>
    <source>
        <strain evidence="1 2">AS-A4</strain>
    </source>
</reference>
<dbReference type="EMBL" id="JAMPLM010000010">
    <property type="protein sequence ID" value="MEP1059343.1"/>
    <property type="molecule type" value="Genomic_DNA"/>
</dbReference>
<gene>
    <name evidence="1" type="ORF">NDI38_12920</name>
</gene>
<dbReference type="SUPFAM" id="SSF56784">
    <property type="entry name" value="HAD-like"/>
    <property type="match status" value="1"/>
</dbReference>
<dbReference type="InterPro" id="IPR050155">
    <property type="entry name" value="HAD-like_hydrolase_sf"/>
</dbReference>
<dbReference type="SFLD" id="SFLDS00003">
    <property type="entry name" value="Haloacid_Dehalogenase"/>
    <property type="match status" value="1"/>
</dbReference>
<protein>
    <submittedName>
        <fullName evidence="1">HAD family hydrolase</fullName>
    </submittedName>
</protein>